<dbReference type="Proteomes" id="UP000297595">
    <property type="component" value="Unassembled WGS sequence"/>
</dbReference>
<dbReference type="EMBL" id="SOZJ01000006">
    <property type="protein sequence ID" value="TGJ64888.1"/>
    <property type="molecule type" value="Genomic_DNA"/>
</dbReference>
<evidence type="ECO:0000313" key="1">
    <source>
        <dbReference type="EMBL" id="TGJ64888.1"/>
    </source>
</evidence>
<accession>A0A7C8KXS9</accession>
<organism evidence="1 2">
    <name type="scientific">Orbilia oligospora</name>
    <name type="common">Nematode-trapping fungus</name>
    <name type="synonym">Arthrobotrys oligospora</name>
    <dbReference type="NCBI Taxonomy" id="2813651"/>
    <lineage>
        <taxon>Eukaryota</taxon>
        <taxon>Fungi</taxon>
        <taxon>Dikarya</taxon>
        <taxon>Ascomycota</taxon>
        <taxon>Pezizomycotina</taxon>
        <taxon>Orbiliomycetes</taxon>
        <taxon>Orbiliales</taxon>
        <taxon>Orbiliaceae</taxon>
        <taxon>Orbilia</taxon>
    </lineage>
</organism>
<proteinExistence type="predicted"/>
<evidence type="ECO:0000313" key="2">
    <source>
        <dbReference type="Proteomes" id="UP000297595"/>
    </source>
</evidence>
<comment type="caution">
    <text evidence="1">The sequence shown here is derived from an EMBL/GenBank/DDBJ whole genome shotgun (WGS) entry which is preliminary data.</text>
</comment>
<dbReference type="AlphaFoldDB" id="A0A7C8KXS9"/>
<sequence length="387" mass="40708">MLFSLEKAAAVAAFLTALPVQAVPFPLEERSNGCNADNLLRLLRTPSNLPEALPFCSSYLNLPASTVTVSTVTPTVTSYTTNLSNQTVLFTENPIFSLTITSTETSVIVTTTTFTVNAQAPARLARCAASTKTTTAFVDKVTGTTYPPSRISSACACLTIPIDVTEVTATAPEVTETITLSSTSVTSSTVTLTLTESTSVTETSTVYSTVTSTTTNAPLIPTAYALKVVAPGTQDDGLYVFNRNENANSNGIGASQSFPITTDLTKATKFTISPDGALRIDVSSTLFTSSVVGQESADWVHFNHPSVSFEALYANKRASIDACTSCYVVKWNVNPVTGFCTPSNTGSKSITVCNFPAAGYGRGLYVGTSSVTINACVTVNLQVVPLY</sequence>
<name>A0A7C8KXS9_ORBOL</name>
<gene>
    <name evidence="1" type="ORF">EYR41_008896</name>
</gene>
<protein>
    <submittedName>
        <fullName evidence="1">Uncharacterized protein</fullName>
    </submittedName>
</protein>
<reference evidence="1 2" key="1">
    <citation type="submission" date="2019-03" db="EMBL/GenBank/DDBJ databases">
        <title>Nematode-trapping fungi genome.</title>
        <authorList>
            <person name="Vidal-Diez De Ulzurrun G."/>
        </authorList>
    </citation>
    <scope>NUCLEOTIDE SEQUENCE [LARGE SCALE GENOMIC DNA]</scope>
    <source>
        <strain evidence="1 2">TWF154</strain>
    </source>
</reference>